<dbReference type="Proteomes" id="UP001481872">
    <property type="component" value="Unassembled WGS sequence"/>
</dbReference>
<dbReference type="Pfam" id="PF00582">
    <property type="entry name" value="Usp"/>
    <property type="match status" value="1"/>
</dbReference>
<dbReference type="SUPFAM" id="SSF52402">
    <property type="entry name" value="Adenine nucleotide alpha hydrolases-like"/>
    <property type="match status" value="1"/>
</dbReference>
<dbReference type="InterPro" id="IPR006015">
    <property type="entry name" value="Universal_stress_UspA"/>
</dbReference>
<protein>
    <submittedName>
        <fullName evidence="3">Universal stress protein</fullName>
    </submittedName>
</protein>
<name>A0ABV1J4A2_9FIRM</name>
<keyword evidence="4" id="KW-1185">Reference proteome</keyword>
<dbReference type="InterPro" id="IPR006016">
    <property type="entry name" value="UspA"/>
</dbReference>
<gene>
    <name evidence="3" type="ORF">AAA081_01665</name>
</gene>
<reference evidence="3 4" key="1">
    <citation type="submission" date="2024-04" db="EMBL/GenBank/DDBJ databases">
        <title>Human intestinal bacterial collection.</title>
        <authorList>
            <person name="Pauvert C."/>
            <person name="Hitch T.C.A."/>
            <person name="Clavel T."/>
        </authorList>
    </citation>
    <scope>NUCLEOTIDE SEQUENCE [LARGE SCALE GENOMIC DNA]</scope>
    <source>
        <strain evidence="3 4">CLA-SR-H026</strain>
    </source>
</reference>
<dbReference type="EMBL" id="JBBNPS010000003">
    <property type="protein sequence ID" value="MEQ3353011.1"/>
    <property type="molecule type" value="Genomic_DNA"/>
</dbReference>
<sequence>MIKTILVPVDGSQDSFAALKEAEILAETLESKLIVLTVLTDSKVIEHYPGDFLTTDFKKAQALRGQQILERAMEAVDIKGEVETVVRTGWASEEIVKCAEEKGADLIVMGSRGLGGFSRTLLGSVSNKVLNTAKIPVLVNKGNK</sequence>
<dbReference type="Gene3D" id="3.40.50.620">
    <property type="entry name" value="HUPs"/>
    <property type="match status" value="1"/>
</dbReference>
<comment type="similarity">
    <text evidence="1">Belongs to the universal stress protein A family.</text>
</comment>
<comment type="caution">
    <text evidence="3">The sequence shown here is derived from an EMBL/GenBank/DDBJ whole genome shotgun (WGS) entry which is preliminary data.</text>
</comment>
<dbReference type="PANTHER" id="PTHR46268:SF6">
    <property type="entry name" value="UNIVERSAL STRESS PROTEIN UP12"/>
    <property type="match status" value="1"/>
</dbReference>
<proteinExistence type="inferred from homology"/>
<dbReference type="CDD" id="cd00293">
    <property type="entry name" value="USP-like"/>
    <property type="match status" value="1"/>
</dbReference>
<evidence type="ECO:0000313" key="3">
    <source>
        <dbReference type="EMBL" id="MEQ3353011.1"/>
    </source>
</evidence>
<dbReference type="PRINTS" id="PR01438">
    <property type="entry name" value="UNVRSLSTRESS"/>
</dbReference>
<dbReference type="PANTHER" id="PTHR46268">
    <property type="entry name" value="STRESS RESPONSE PROTEIN NHAX"/>
    <property type="match status" value="1"/>
</dbReference>
<dbReference type="RefSeq" id="WP_267303730.1">
    <property type="nucleotide sequence ID" value="NZ_JAOQJD010000002.1"/>
</dbReference>
<accession>A0ABV1J4A2</accession>
<feature type="domain" description="UspA" evidence="2">
    <location>
        <begin position="1"/>
        <end position="139"/>
    </location>
</feature>
<dbReference type="InterPro" id="IPR014729">
    <property type="entry name" value="Rossmann-like_a/b/a_fold"/>
</dbReference>
<evidence type="ECO:0000256" key="1">
    <source>
        <dbReference type="ARBA" id="ARBA00008791"/>
    </source>
</evidence>
<organism evidence="3 4">
    <name type="scientific">Aedoeadaptatus acetigenes</name>
    <dbReference type="NCBI Taxonomy" id="2981723"/>
    <lineage>
        <taxon>Bacteria</taxon>
        <taxon>Bacillati</taxon>
        <taxon>Bacillota</taxon>
        <taxon>Tissierellia</taxon>
        <taxon>Tissierellales</taxon>
        <taxon>Peptoniphilaceae</taxon>
        <taxon>Aedoeadaptatus</taxon>
    </lineage>
</organism>
<evidence type="ECO:0000313" key="4">
    <source>
        <dbReference type="Proteomes" id="UP001481872"/>
    </source>
</evidence>
<evidence type="ECO:0000259" key="2">
    <source>
        <dbReference type="Pfam" id="PF00582"/>
    </source>
</evidence>